<keyword evidence="2" id="KW-1185">Reference proteome</keyword>
<organism evidence="1 2">
    <name type="scientific">Chengkuizengella axinellae</name>
    <dbReference type="NCBI Taxonomy" id="3064388"/>
    <lineage>
        <taxon>Bacteria</taxon>
        <taxon>Bacillati</taxon>
        <taxon>Bacillota</taxon>
        <taxon>Bacilli</taxon>
        <taxon>Bacillales</taxon>
        <taxon>Paenibacillaceae</taxon>
        <taxon>Chengkuizengella</taxon>
    </lineage>
</organism>
<reference evidence="1 2" key="1">
    <citation type="submission" date="2023-08" db="EMBL/GenBank/DDBJ databases">
        <authorList>
            <person name="Park J.-S."/>
        </authorList>
    </citation>
    <scope>NUCLEOTIDE SEQUENCE [LARGE SCALE GENOMIC DNA]</scope>
    <source>
        <strain evidence="1 2">2205SS18-9</strain>
    </source>
</reference>
<gene>
    <name evidence="1" type="ORF">Q5Y73_06105</name>
</gene>
<protein>
    <recommendedName>
        <fullName evidence="3">LXG domain-containing protein</fullName>
    </recommendedName>
</protein>
<dbReference type="Proteomes" id="UP001231941">
    <property type="component" value="Unassembled WGS sequence"/>
</dbReference>
<accession>A0ABT9IWC4</accession>
<evidence type="ECO:0000313" key="1">
    <source>
        <dbReference type="EMBL" id="MDP5273668.1"/>
    </source>
</evidence>
<evidence type="ECO:0008006" key="3">
    <source>
        <dbReference type="Google" id="ProtNLM"/>
    </source>
</evidence>
<dbReference type="EMBL" id="JAVAMP010000002">
    <property type="protein sequence ID" value="MDP5273668.1"/>
    <property type="molecule type" value="Genomic_DNA"/>
</dbReference>
<sequence>MSKDTNLVIDRDLIMNKASLNKILQDVYDVEQRISDTLDNEHKLNVSIELNESQLTNIQNSLKRINSDLHVNLQLDRKSTLKLEQEIQRIKTSIDMNVNAQSSMGGKNPQSNPTNILNQINEFTGKVEETKSTFENLNSYVDLVMGFSFKNVTDFATKLSRGFSRLLPVTAILLGAFEGIPYAVNRWKEYQAYEAERPKKLNFNSEGQKEVFKSHLNRYFELQNKASSQKDTIPFGKNIMVEYPNIKALSSEEQKEFNNLDDILRSRGGIEVYKEYIDYKKIDSNGVEQSYMVPNAYYEEHSVKLNELFDNLTLKEVEFLEQLRTEIGEIYELFGDISDYQVFSNLANEIKTSGTIESVLFLSDQIKELTVSASAYKEIGSFIQLKDNFKDEKERVTQEKEKIGEKAWGSVDLKVREDIYNNYDEYKGNEKSYLEKFRNRKNEGFKIIPEDKFGDIIKYFDLVDEIQELEKHDGIFSEGDKIIQNYGKQIALLKELTNEYVVAASGIKIFDEALKSVSNNISNAQTNLSLATSDAWKIQASKNVISQMGQESILLEDKIASIQQQMVNLIETHGVSEFTFEKLYMPSPGDEDVSGIRDMVR</sequence>
<proteinExistence type="predicted"/>
<evidence type="ECO:0000313" key="2">
    <source>
        <dbReference type="Proteomes" id="UP001231941"/>
    </source>
</evidence>
<comment type="caution">
    <text evidence="1">The sequence shown here is derived from an EMBL/GenBank/DDBJ whole genome shotgun (WGS) entry which is preliminary data.</text>
</comment>
<dbReference type="RefSeq" id="WP_305990975.1">
    <property type="nucleotide sequence ID" value="NZ_JAVAMP010000002.1"/>
</dbReference>
<name>A0ABT9IWC4_9BACL</name>